<dbReference type="Proteomes" id="UP001604277">
    <property type="component" value="Unassembled WGS sequence"/>
</dbReference>
<accession>A0ABD1WLS0</accession>
<evidence type="ECO:0000313" key="2">
    <source>
        <dbReference type="Proteomes" id="UP001604277"/>
    </source>
</evidence>
<reference evidence="2" key="1">
    <citation type="submission" date="2024-07" db="EMBL/GenBank/DDBJ databases">
        <title>Two chromosome-level genome assemblies of Korean endemic species Abeliophyllum distichum and Forsythia ovata (Oleaceae).</title>
        <authorList>
            <person name="Jang H."/>
        </authorList>
    </citation>
    <scope>NUCLEOTIDE SEQUENCE [LARGE SCALE GENOMIC DNA]</scope>
</reference>
<name>A0ABD1WLS0_9LAMI</name>
<proteinExistence type="predicted"/>
<dbReference type="EMBL" id="JBFOLJ010000003">
    <property type="protein sequence ID" value="KAL2549618.1"/>
    <property type="molecule type" value="Genomic_DNA"/>
</dbReference>
<sequence>MDPLSDLGSFSNELKEHIEKCVLVTEFLNEIKQSFGHDSCVVEVDANSSNYASQLNWASIFKTTIMYCKNLVWQMIELVLPSEIKSVISFNSKVMDVLGSVSQIRGSTDTALEQLIEVELERASLIELEKNYFVKVGLITEQQLALEEAAVKGREHLSWELSSPNLTAK</sequence>
<gene>
    <name evidence="1" type="ORF">Fot_11148</name>
</gene>
<organism evidence="1 2">
    <name type="scientific">Forsythia ovata</name>
    <dbReference type="NCBI Taxonomy" id="205694"/>
    <lineage>
        <taxon>Eukaryota</taxon>
        <taxon>Viridiplantae</taxon>
        <taxon>Streptophyta</taxon>
        <taxon>Embryophyta</taxon>
        <taxon>Tracheophyta</taxon>
        <taxon>Spermatophyta</taxon>
        <taxon>Magnoliopsida</taxon>
        <taxon>eudicotyledons</taxon>
        <taxon>Gunneridae</taxon>
        <taxon>Pentapetalae</taxon>
        <taxon>asterids</taxon>
        <taxon>lamiids</taxon>
        <taxon>Lamiales</taxon>
        <taxon>Oleaceae</taxon>
        <taxon>Forsythieae</taxon>
        <taxon>Forsythia</taxon>
    </lineage>
</organism>
<keyword evidence="2" id="KW-1185">Reference proteome</keyword>
<evidence type="ECO:0000313" key="1">
    <source>
        <dbReference type="EMBL" id="KAL2549618.1"/>
    </source>
</evidence>
<protein>
    <submittedName>
        <fullName evidence="1">Uncharacterized protein</fullName>
    </submittedName>
</protein>
<comment type="caution">
    <text evidence="1">The sequence shown here is derived from an EMBL/GenBank/DDBJ whole genome shotgun (WGS) entry which is preliminary data.</text>
</comment>
<dbReference type="AlphaFoldDB" id="A0ABD1WLS0"/>